<dbReference type="GO" id="GO:0047372">
    <property type="term" value="F:monoacylglycerol lipase activity"/>
    <property type="evidence" value="ECO:0007669"/>
    <property type="project" value="TreeGrafter"/>
</dbReference>
<evidence type="ECO:0000256" key="1">
    <source>
        <dbReference type="SAM" id="Phobius"/>
    </source>
</evidence>
<keyword evidence="1" id="KW-0472">Membrane</keyword>
<name>A0A8H6YES8_9AGAR</name>
<sequence>MPFLSFSTARKIFAGLGGLYVATVVLLTIPYFQTHTLFLHAVKLPFFANFDVPELYGLAPNKTINLRIETADNESLGAWFVLSDSFYHSLPTIPSQPSDLLATALNARPTILFFHGNAATRALGARIQHYTGYSSRLAANVLVIDYRGFADSTGTPTQPGLARDARAAWNWLIKNGASADQILIMGHSLGTGVSSLLAAELSDEGISPRGLVLLSPFSSITKLLETYSIFGVVPLIKPLAMVPWVAKMVLSMLVHTFETDTLVPRIKGPVLIAHAGKPFLGFSLLDLISMAENDWEIPYSHSQALFDAFLDPLLPTAPQLPANAAAFTQEEWSLFMDRVAKRKDLREGIVTTVELRNFGTVHEFTESGRKVTFVHTRAGGHDYLGIQEGLHDIIGRNFGFFGH</sequence>
<dbReference type="GO" id="GO:0004622">
    <property type="term" value="F:phosphatidylcholine lysophospholipase activity"/>
    <property type="evidence" value="ECO:0007669"/>
    <property type="project" value="TreeGrafter"/>
</dbReference>
<accession>A0A8H6YES8</accession>
<dbReference type="GO" id="GO:0005789">
    <property type="term" value="C:endoplasmic reticulum membrane"/>
    <property type="evidence" value="ECO:0007669"/>
    <property type="project" value="TreeGrafter"/>
</dbReference>
<dbReference type="InterPro" id="IPR000073">
    <property type="entry name" value="AB_hydrolase_1"/>
</dbReference>
<dbReference type="GO" id="GO:0052651">
    <property type="term" value="P:monoacylglycerol catabolic process"/>
    <property type="evidence" value="ECO:0007669"/>
    <property type="project" value="TreeGrafter"/>
</dbReference>
<organism evidence="3 4">
    <name type="scientific">Mycena sanguinolenta</name>
    <dbReference type="NCBI Taxonomy" id="230812"/>
    <lineage>
        <taxon>Eukaryota</taxon>
        <taxon>Fungi</taxon>
        <taxon>Dikarya</taxon>
        <taxon>Basidiomycota</taxon>
        <taxon>Agaricomycotina</taxon>
        <taxon>Agaricomycetes</taxon>
        <taxon>Agaricomycetidae</taxon>
        <taxon>Agaricales</taxon>
        <taxon>Marasmiineae</taxon>
        <taxon>Mycenaceae</taxon>
        <taxon>Mycena</taxon>
    </lineage>
</organism>
<dbReference type="EMBL" id="JACAZH010000010">
    <property type="protein sequence ID" value="KAF7357659.1"/>
    <property type="molecule type" value="Genomic_DNA"/>
</dbReference>
<dbReference type="SUPFAM" id="SSF53474">
    <property type="entry name" value="alpha/beta-Hydrolases"/>
    <property type="match status" value="1"/>
</dbReference>
<keyword evidence="4" id="KW-1185">Reference proteome</keyword>
<dbReference type="PANTHER" id="PTHR12277">
    <property type="entry name" value="ALPHA/BETA HYDROLASE DOMAIN-CONTAINING PROTEIN"/>
    <property type="match status" value="1"/>
</dbReference>
<evidence type="ECO:0000313" key="3">
    <source>
        <dbReference type="EMBL" id="KAF7357659.1"/>
    </source>
</evidence>
<reference evidence="3" key="1">
    <citation type="submission" date="2020-05" db="EMBL/GenBank/DDBJ databases">
        <title>Mycena genomes resolve the evolution of fungal bioluminescence.</title>
        <authorList>
            <person name="Tsai I.J."/>
        </authorList>
    </citation>
    <scope>NUCLEOTIDE SEQUENCE</scope>
    <source>
        <strain evidence="3">160909Yilan</strain>
    </source>
</reference>
<dbReference type="Pfam" id="PF00561">
    <property type="entry name" value="Abhydrolase_1"/>
    <property type="match status" value="1"/>
</dbReference>
<dbReference type="GO" id="GO:0006660">
    <property type="term" value="P:phosphatidylserine catabolic process"/>
    <property type="evidence" value="ECO:0007669"/>
    <property type="project" value="TreeGrafter"/>
</dbReference>
<dbReference type="AlphaFoldDB" id="A0A8H6YES8"/>
<dbReference type="Gene3D" id="3.40.50.1820">
    <property type="entry name" value="alpha/beta hydrolase"/>
    <property type="match status" value="1"/>
</dbReference>
<feature type="transmembrane region" description="Helical" evidence="1">
    <location>
        <begin position="12"/>
        <end position="32"/>
    </location>
</feature>
<gene>
    <name evidence="3" type="ORF">MSAN_01362500</name>
</gene>
<dbReference type="PANTHER" id="PTHR12277:SF194">
    <property type="entry name" value="FI04476P"/>
    <property type="match status" value="1"/>
</dbReference>
<keyword evidence="1" id="KW-0812">Transmembrane</keyword>
<protein>
    <submittedName>
        <fullName evidence="3">Abhydrolase domain-containing 12</fullName>
    </submittedName>
</protein>
<evidence type="ECO:0000313" key="4">
    <source>
        <dbReference type="Proteomes" id="UP000623467"/>
    </source>
</evidence>
<feature type="domain" description="AB hydrolase-1" evidence="2">
    <location>
        <begin position="109"/>
        <end position="216"/>
    </location>
</feature>
<keyword evidence="1" id="KW-1133">Transmembrane helix</keyword>
<proteinExistence type="predicted"/>
<dbReference type="OrthoDB" id="446723at2759"/>
<dbReference type="InterPro" id="IPR029058">
    <property type="entry name" value="AB_hydrolase_fold"/>
</dbReference>
<comment type="caution">
    <text evidence="3">The sequence shown here is derived from an EMBL/GenBank/DDBJ whole genome shotgun (WGS) entry which is preliminary data.</text>
</comment>
<dbReference type="Proteomes" id="UP000623467">
    <property type="component" value="Unassembled WGS sequence"/>
</dbReference>
<evidence type="ECO:0000259" key="2">
    <source>
        <dbReference type="Pfam" id="PF00561"/>
    </source>
</evidence>
<keyword evidence="3" id="KW-0378">Hydrolase</keyword>